<keyword evidence="1" id="KW-0472">Membrane</keyword>
<dbReference type="EMBL" id="ATSX01000001">
    <property type="protein sequence ID" value="EUK19082.1"/>
    <property type="molecule type" value="Genomic_DNA"/>
</dbReference>
<dbReference type="AlphaFoldDB" id="W7DP26"/>
<evidence type="ECO:0000313" key="2">
    <source>
        <dbReference type="EMBL" id="EUK19082.1"/>
    </source>
</evidence>
<feature type="transmembrane region" description="Helical" evidence="1">
    <location>
        <begin position="12"/>
        <end position="31"/>
    </location>
</feature>
<dbReference type="Proteomes" id="UP000019250">
    <property type="component" value="Unassembled WGS sequence"/>
</dbReference>
<keyword evidence="3" id="KW-1185">Reference proteome</keyword>
<dbReference type="STRING" id="1208583.COMX_05010"/>
<name>W7DP26_9PROT</name>
<evidence type="ECO:0000313" key="3">
    <source>
        <dbReference type="Proteomes" id="UP000019250"/>
    </source>
</evidence>
<gene>
    <name evidence="2" type="ORF">COMX_05010</name>
</gene>
<evidence type="ECO:0000256" key="1">
    <source>
        <dbReference type="SAM" id="Phobius"/>
    </source>
</evidence>
<proteinExistence type="predicted"/>
<accession>W7DP26</accession>
<protein>
    <submittedName>
        <fullName evidence="2">Uncharacterized protein</fullName>
    </submittedName>
</protein>
<reference evidence="2 3" key="1">
    <citation type="journal article" date="2014" name="Genome Announc.">
        <title>Draft Genome Sequence of Commensalibacter papalotli MX01, a Symbiont Identified from the Guts of Overwintering Monarch Butterflies.</title>
        <authorList>
            <person name="Servin-Garciduenas L.E."/>
            <person name="Sanchez-Quinto A."/>
            <person name="Martinez-Romero E."/>
        </authorList>
    </citation>
    <scope>NUCLEOTIDE SEQUENCE [LARGE SCALE GENOMIC DNA]</scope>
    <source>
        <strain evidence="3">MX-MONARCH01</strain>
    </source>
</reference>
<comment type="caution">
    <text evidence="2">The sequence shown here is derived from an EMBL/GenBank/DDBJ whole genome shotgun (WGS) entry which is preliminary data.</text>
</comment>
<organism evidence="2 3">
    <name type="scientific">Commensalibacter papalotli</name>
    <name type="common">ex Servin-Garciduenas et al. 2014</name>
    <dbReference type="NCBI Taxonomy" id="1208583"/>
    <lineage>
        <taxon>Bacteria</taxon>
        <taxon>Pseudomonadati</taxon>
        <taxon>Pseudomonadota</taxon>
        <taxon>Alphaproteobacteria</taxon>
        <taxon>Acetobacterales</taxon>
        <taxon>Acetobacteraceae</taxon>
    </lineage>
</organism>
<sequence>MLHNAWKITLQWTLRLLLIVGLCFACYRLALMTAFDDSSRYYEEFIPIIAYASSLRIDFNRQTIVQQQFDHCIKTAKVFTYFEAVKKCTYRIQ</sequence>
<dbReference type="RefSeq" id="WP_034337720.1">
    <property type="nucleotide sequence ID" value="NZ_ATSX01000001.1"/>
</dbReference>
<keyword evidence="1" id="KW-1133">Transmembrane helix</keyword>
<keyword evidence="1" id="KW-0812">Transmembrane</keyword>